<dbReference type="PROSITE" id="PS00688">
    <property type="entry name" value="SIGMA54_INTERACT_3"/>
    <property type="match status" value="1"/>
</dbReference>
<dbReference type="FunFam" id="1.10.8.60:FF:000014">
    <property type="entry name" value="DNA-binding transcriptional regulator NtrC"/>
    <property type="match status" value="1"/>
</dbReference>
<dbReference type="Gene3D" id="3.30.450.40">
    <property type="match status" value="1"/>
</dbReference>
<dbReference type="InterPro" id="IPR002078">
    <property type="entry name" value="Sigma_54_int"/>
</dbReference>
<dbReference type="PANTHER" id="PTHR32071">
    <property type="entry name" value="TRANSCRIPTIONAL REGULATORY PROTEIN"/>
    <property type="match status" value="1"/>
</dbReference>
<name>A0A1Y3PGL3_9BACI</name>
<evidence type="ECO:0000256" key="2">
    <source>
        <dbReference type="ARBA" id="ARBA00022840"/>
    </source>
</evidence>
<dbReference type="AlphaFoldDB" id="A0A1Y3PGL3"/>
<dbReference type="Gene3D" id="1.10.8.60">
    <property type="match status" value="1"/>
</dbReference>
<accession>A0A1Y3PGL3</accession>
<gene>
    <name evidence="8" type="ORF">BAA01_06970</name>
</gene>
<dbReference type="CDD" id="cd00009">
    <property type="entry name" value="AAA"/>
    <property type="match status" value="1"/>
</dbReference>
<keyword evidence="5" id="KW-0010">Activator</keyword>
<keyword evidence="2" id="KW-0067">ATP-binding</keyword>
<dbReference type="PROSITE" id="PS50045">
    <property type="entry name" value="SIGMA54_INTERACT_4"/>
    <property type="match status" value="1"/>
</dbReference>
<dbReference type="InterPro" id="IPR058031">
    <property type="entry name" value="AAA_lid_NorR"/>
</dbReference>
<proteinExistence type="predicted"/>
<evidence type="ECO:0000256" key="4">
    <source>
        <dbReference type="ARBA" id="ARBA00023125"/>
    </source>
</evidence>
<keyword evidence="6" id="KW-0804">Transcription</keyword>
<feature type="domain" description="Sigma-54 factor interaction" evidence="7">
    <location>
        <begin position="357"/>
        <end position="587"/>
    </location>
</feature>
<dbReference type="Pfam" id="PF02954">
    <property type="entry name" value="HTH_8"/>
    <property type="match status" value="1"/>
</dbReference>
<dbReference type="GO" id="GO:0005524">
    <property type="term" value="F:ATP binding"/>
    <property type="evidence" value="ECO:0007669"/>
    <property type="project" value="UniProtKB-KW"/>
</dbReference>
<dbReference type="InterPro" id="IPR029016">
    <property type="entry name" value="GAF-like_dom_sf"/>
</dbReference>
<dbReference type="EMBL" id="LZRT01000090">
    <property type="protein sequence ID" value="OUM86482.1"/>
    <property type="molecule type" value="Genomic_DNA"/>
</dbReference>
<dbReference type="SMART" id="SM00382">
    <property type="entry name" value="AAA"/>
    <property type="match status" value="1"/>
</dbReference>
<evidence type="ECO:0000259" key="7">
    <source>
        <dbReference type="PROSITE" id="PS50045"/>
    </source>
</evidence>
<comment type="caution">
    <text evidence="8">The sequence shown here is derived from an EMBL/GenBank/DDBJ whole genome shotgun (WGS) entry which is preliminary data.</text>
</comment>
<dbReference type="InterPro" id="IPR002197">
    <property type="entry name" value="HTH_Fis"/>
</dbReference>
<keyword evidence="4" id="KW-0238">DNA-binding</keyword>
<dbReference type="InterPro" id="IPR025662">
    <property type="entry name" value="Sigma_54_int_dom_ATP-bd_1"/>
</dbReference>
<evidence type="ECO:0000256" key="1">
    <source>
        <dbReference type="ARBA" id="ARBA00022741"/>
    </source>
</evidence>
<dbReference type="InterPro" id="IPR027417">
    <property type="entry name" value="P-loop_NTPase"/>
</dbReference>
<dbReference type="Gene3D" id="3.40.50.300">
    <property type="entry name" value="P-loop containing nucleotide triphosphate hydrolases"/>
    <property type="match status" value="1"/>
</dbReference>
<reference evidence="9" key="1">
    <citation type="submission" date="2016-06" db="EMBL/GenBank/DDBJ databases">
        <authorList>
            <person name="Nascimento L."/>
            <person name="Pereira R.V."/>
            <person name="Martins L.F."/>
            <person name="Quaggio R.B."/>
            <person name="Silva A.M."/>
            <person name="Setubal J.C."/>
        </authorList>
    </citation>
    <scope>NUCLEOTIDE SEQUENCE [LARGE SCALE GENOMIC DNA]</scope>
</reference>
<evidence type="ECO:0000313" key="8">
    <source>
        <dbReference type="EMBL" id="OUM86482.1"/>
    </source>
</evidence>
<evidence type="ECO:0000256" key="3">
    <source>
        <dbReference type="ARBA" id="ARBA00023015"/>
    </source>
</evidence>
<evidence type="ECO:0000256" key="6">
    <source>
        <dbReference type="ARBA" id="ARBA00023163"/>
    </source>
</evidence>
<dbReference type="GO" id="GO:0043565">
    <property type="term" value="F:sequence-specific DNA binding"/>
    <property type="evidence" value="ECO:0007669"/>
    <property type="project" value="InterPro"/>
</dbReference>
<dbReference type="Proteomes" id="UP000196475">
    <property type="component" value="Unassembled WGS sequence"/>
</dbReference>
<dbReference type="InterPro" id="IPR009057">
    <property type="entry name" value="Homeodomain-like_sf"/>
</dbReference>
<protein>
    <recommendedName>
        <fullName evidence="7">Sigma-54 factor interaction domain-containing protein</fullName>
    </recommendedName>
</protein>
<dbReference type="GO" id="GO:0006355">
    <property type="term" value="P:regulation of DNA-templated transcription"/>
    <property type="evidence" value="ECO:0007669"/>
    <property type="project" value="InterPro"/>
</dbReference>
<dbReference type="InterPro" id="IPR025943">
    <property type="entry name" value="Sigma_54_int_dom_ATP-bd_2"/>
</dbReference>
<dbReference type="InterPro" id="IPR025944">
    <property type="entry name" value="Sigma_54_int_dom_CS"/>
</dbReference>
<dbReference type="PROSITE" id="PS00676">
    <property type="entry name" value="SIGMA54_INTERACT_2"/>
    <property type="match status" value="1"/>
</dbReference>
<sequence>MSMVPSYVYQDSQNRGVYHAKERLLRVWEEYLYRGNRDIQQDIHHVHPEFVERDFIIDSWQRCLQYDVKPTDAGSIKNLPDDMLEELRKMDPTFQMALPIIRDLKRELQNTRHAILYCNREGVVLEVTGDPEVVRLIGSTVNVTPGAVWSEPYAGTNAIGTSMVLKKPVQVFAAEHFTMGCHMWACASTPILDPFTGDLLAVLNLSTLAEQINLQSMMMSVWGAKTIEQRLAMEYYQAKEMLQHVFMESTLKWKQSSVFLLDLHGKVLFANDKGVEFLKKYAVLEQFQRQVQQYQHAEFTSEINFELDLPGERYEVQMKKISWRNQDIARQVIVHRKERPAPQLSTKNHTKYSFQSLIGHSPAFLKCVQLAKKAATSDANILITGESGTGKELIAHAIHHASQRSGKPFIAINCAAIPKELLASELFGYVGGAFTGANPKGSKGKFQLADGGTLFLDEVGDMPMDLQVQLLRAIQEQEIMPIGGHEPIPIDVRIIAATNKNLEHEIREGRFREDLYYRIKVFEIALPALRERAEDIPLLSRHFLNKFAAQKGCGPYELSEEALECLQNYHWPGNIRQLQNAMEYAVTMAEGERITPDELPAEMRRLEYSVRSIRSPAVSLSPVEQAEARWICDVLAKHRFDLGAAARELNMNRSSIYRKIKKYGMDIRELKKSLV</sequence>
<dbReference type="PANTHER" id="PTHR32071:SF99">
    <property type="entry name" value="TRANSCRIPTIONAL REGULATORY PROTEIN"/>
    <property type="match status" value="1"/>
</dbReference>
<dbReference type="PROSITE" id="PS00675">
    <property type="entry name" value="SIGMA54_INTERACT_1"/>
    <property type="match status" value="1"/>
</dbReference>
<organism evidence="8 9">
    <name type="scientific">Bacillus thermozeamaize</name>
    <dbReference type="NCBI Taxonomy" id="230954"/>
    <lineage>
        <taxon>Bacteria</taxon>
        <taxon>Bacillati</taxon>
        <taxon>Bacillota</taxon>
        <taxon>Bacilli</taxon>
        <taxon>Bacillales</taxon>
        <taxon>Bacillaceae</taxon>
        <taxon>Bacillus</taxon>
    </lineage>
</organism>
<dbReference type="SUPFAM" id="SSF52540">
    <property type="entry name" value="P-loop containing nucleoside triphosphate hydrolases"/>
    <property type="match status" value="1"/>
</dbReference>
<keyword evidence="3" id="KW-0805">Transcription regulation</keyword>
<evidence type="ECO:0000256" key="5">
    <source>
        <dbReference type="ARBA" id="ARBA00023159"/>
    </source>
</evidence>
<dbReference type="Gene3D" id="1.10.10.60">
    <property type="entry name" value="Homeodomain-like"/>
    <property type="match status" value="1"/>
</dbReference>
<dbReference type="SUPFAM" id="SSF46689">
    <property type="entry name" value="Homeodomain-like"/>
    <property type="match status" value="1"/>
</dbReference>
<dbReference type="Pfam" id="PF00158">
    <property type="entry name" value="Sigma54_activat"/>
    <property type="match status" value="1"/>
</dbReference>
<dbReference type="Pfam" id="PF25601">
    <property type="entry name" value="AAA_lid_14"/>
    <property type="match status" value="1"/>
</dbReference>
<dbReference type="InterPro" id="IPR003593">
    <property type="entry name" value="AAA+_ATPase"/>
</dbReference>
<evidence type="ECO:0000313" key="9">
    <source>
        <dbReference type="Proteomes" id="UP000196475"/>
    </source>
</evidence>
<keyword evidence="1" id="KW-0547">Nucleotide-binding</keyword>
<dbReference type="FunFam" id="3.40.50.300:FF:000006">
    <property type="entry name" value="DNA-binding transcriptional regulator NtrC"/>
    <property type="match status" value="1"/>
</dbReference>